<proteinExistence type="predicted"/>
<organism evidence="2 3">
    <name type="scientific">Oryza sativa subsp. japonica</name>
    <name type="common">Rice</name>
    <dbReference type="NCBI Taxonomy" id="39947"/>
    <lineage>
        <taxon>Eukaryota</taxon>
        <taxon>Viridiplantae</taxon>
        <taxon>Streptophyta</taxon>
        <taxon>Embryophyta</taxon>
        <taxon>Tracheophyta</taxon>
        <taxon>Spermatophyta</taxon>
        <taxon>Magnoliopsida</taxon>
        <taxon>Liliopsida</taxon>
        <taxon>Poales</taxon>
        <taxon>Poaceae</taxon>
        <taxon>BOP clade</taxon>
        <taxon>Oryzoideae</taxon>
        <taxon>Oryzeae</taxon>
        <taxon>Oryzinae</taxon>
        <taxon>Oryza</taxon>
        <taxon>Oryza sativa</taxon>
    </lineage>
</organism>
<dbReference type="Proteomes" id="UP000000763">
    <property type="component" value="Chromosome 2"/>
</dbReference>
<evidence type="ECO:0000313" key="3">
    <source>
        <dbReference type="Proteomes" id="UP000000763"/>
    </source>
</evidence>
<reference evidence="1" key="1">
    <citation type="submission" date="2002-11" db="EMBL/GenBank/DDBJ databases">
        <title>Oryza sativa nipponbare(GA3) genomic DNA, chromosome 2, BAC clone:OSJNBb0032C09.</title>
        <authorList>
            <person name="Sasaki T."/>
            <person name="Matsumoto T."/>
            <person name="Katayose Y."/>
        </authorList>
    </citation>
    <scope>NUCLEOTIDE SEQUENCE</scope>
</reference>
<reference evidence="2" key="2">
    <citation type="submission" date="2004-07" db="EMBL/GenBank/DDBJ databases">
        <title>Oryza sativa nipponbare(GA3) genomic DNA, chromosome 2, PAC clone:P0463E12.</title>
        <authorList>
            <person name="Sasaki T."/>
            <person name="Matsumoto T."/>
            <person name="Fujisawa M."/>
        </authorList>
    </citation>
    <scope>NUCLEOTIDE SEQUENCE</scope>
</reference>
<protein>
    <submittedName>
        <fullName evidence="2">Uncharacterized protein</fullName>
    </submittedName>
</protein>
<reference evidence="3" key="3">
    <citation type="journal article" date="2005" name="Nature">
        <title>The map-based sequence of the rice genome.</title>
        <authorList>
            <consortium name="International rice genome sequencing project (IRGSP)"/>
            <person name="Matsumoto T."/>
            <person name="Wu J."/>
            <person name="Kanamori H."/>
            <person name="Katayose Y."/>
            <person name="Fujisawa M."/>
            <person name="Namiki N."/>
            <person name="Mizuno H."/>
            <person name="Yamamoto K."/>
            <person name="Antonio B.A."/>
            <person name="Baba T."/>
            <person name="Sakata K."/>
            <person name="Nagamura Y."/>
            <person name="Aoki H."/>
            <person name="Arikawa K."/>
            <person name="Arita K."/>
            <person name="Bito T."/>
            <person name="Chiden Y."/>
            <person name="Fujitsuka N."/>
            <person name="Fukunaka R."/>
            <person name="Hamada M."/>
            <person name="Harada C."/>
            <person name="Hayashi A."/>
            <person name="Hijishita S."/>
            <person name="Honda M."/>
            <person name="Hosokawa S."/>
            <person name="Ichikawa Y."/>
            <person name="Idonuma A."/>
            <person name="Iijima M."/>
            <person name="Ikeda M."/>
            <person name="Ikeno M."/>
            <person name="Ito K."/>
            <person name="Ito S."/>
            <person name="Ito T."/>
            <person name="Ito Y."/>
            <person name="Ito Y."/>
            <person name="Iwabuchi A."/>
            <person name="Kamiya K."/>
            <person name="Karasawa W."/>
            <person name="Kurita K."/>
            <person name="Katagiri S."/>
            <person name="Kikuta A."/>
            <person name="Kobayashi H."/>
            <person name="Kobayashi N."/>
            <person name="Machita K."/>
            <person name="Maehara T."/>
            <person name="Masukawa M."/>
            <person name="Mizubayashi T."/>
            <person name="Mukai Y."/>
            <person name="Nagasaki H."/>
            <person name="Nagata Y."/>
            <person name="Naito S."/>
            <person name="Nakashima M."/>
            <person name="Nakama Y."/>
            <person name="Nakamichi Y."/>
            <person name="Nakamura M."/>
            <person name="Meguro A."/>
            <person name="Negishi M."/>
            <person name="Ohta I."/>
            <person name="Ohta T."/>
            <person name="Okamoto M."/>
            <person name="Ono N."/>
            <person name="Saji S."/>
            <person name="Sakaguchi M."/>
            <person name="Sakai K."/>
            <person name="Shibata M."/>
            <person name="Shimokawa T."/>
            <person name="Song J."/>
            <person name="Takazaki Y."/>
            <person name="Terasawa K."/>
            <person name="Tsugane M."/>
            <person name="Tsuji K."/>
            <person name="Ueda S."/>
            <person name="Waki K."/>
            <person name="Yamagata H."/>
            <person name="Yamamoto M."/>
            <person name="Yamamoto S."/>
            <person name="Yamane H."/>
            <person name="Yoshiki S."/>
            <person name="Yoshihara R."/>
            <person name="Yukawa K."/>
            <person name="Zhong H."/>
            <person name="Yano M."/>
            <person name="Yuan Q."/>
            <person name="Ouyang S."/>
            <person name="Liu J."/>
            <person name="Jones K.M."/>
            <person name="Gansberger K."/>
            <person name="Moffat K."/>
            <person name="Hill J."/>
            <person name="Bera J."/>
            <person name="Fadrosh D."/>
            <person name="Jin S."/>
            <person name="Johri S."/>
            <person name="Kim M."/>
            <person name="Overton L."/>
            <person name="Reardon M."/>
            <person name="Tsitrin T."/>
            <person name="Vuong H."/>
            <person name="Weaver B."/>
            <person name="Ciecko A."/>
            <person name="Tallon L."/>
            <person name="Jackson J."/>
            <person name="Pai G."/>
            <person name="Aken S.V."/>
            <person name="Utterback T."/>
            <person name="Reidmuller S."/>
            <person name="Feldblyum T."/>
            <person name="Hsiao J."/>
            <person name="Zismann V."/>
            <person name="Iobst S."/>
            <person name="de Vazeille A.R."/>
            <person name="Buell C.R."/>
            <person name="Ying K."/>
            <person name="Li Y."/>
            <person name="Lu T."/>
            <person name="Huang Y."/>
            <person name="Zhao Q."/>
            <person name="Feng Q."/>
            <person name="Zhang L."/>
            <person name="Zhu J."/>
            <person name="Weng Q."/>
            <person name="Mu J."/>
            <person name="Lu Y."/>
            <person name="Fan D."/>
            <person name="Liu Y."/>
            <person name="Guan J."/>
            <person name="Zhang Y."/>
            <person name="Yu S."/>
            <person name="Liu X."/>
            <person name="Zhang Y."/>
            <person name="Hong G."/>
            <person name="Han B."/>
            <person name="Choisne N."/>
            <person name="Demange N."/>
            <person name="Orjeda G."/>
            <person name="Samain S."/>
            <person name="Cattolico L."/>
            <person name="Pelletier E."/>
            <person name="Couloux A."/>
            <person name="Segurens B."/>
            <person name="Wincker P."/>
            <person name="D'Hont A."/>
            <person name="Scarpelli C."/>
            <person name="Weissenbach J."/>
            <person name="Salanoubat M."/>
            <person name="Quetier F."/>
            <person name="Yu Y."/>
            <person name="Kim H.R."/>
            <person name="Rambo T."/>
            <person name="Currie J."/>
            <person name="Collura K."/>
            <person name="Luo M."/>
            <person name="Yang T."/>
            <person name="Ammiraju J.S.S."/>
            <person name="Engler F."/>
            <person name="Soderlund C."/>
            <person name="Wing R.A."/>
            <person name="Palmer L.E."/>
            <person name="de la Bastide M."/>
            <person name="Spiegel L."/>
            <person name="Nascimento L."/>
            <person name="Zutavern T."/>
            <person name="O'Shaughnessy A."/>
            <person name="Dike S."/>
            <person name="Dedhia N."/>
            <person name="Preston R."/>
            <person name="Balija V."/>
            <person name="McCombie W.R."/>
            <person name="Chow T."/>
            <person name="Chen H."/>
            <person name="Chung M."/>
            <person name="Chen C."/>
            <person name="Shaw J."/>
            <person name="Wu H."/>
            <person name="Hsiao K."/>
            <person name="Chao Y."/>
            <person name="Chu M."/>
            <person name="Cheng C."/>
            <person name="Hour A."/>
            <person name="Lee P."/>
            <person name="Lin S."/>
            <person name="Lin Y."/>
            <person name="Liou J."/>
            <person name="Liu S."/>
            <person name="Hsing Y."/>
            <person name="Raghuvanshi S."/>
            <person name="Mohanty A."/>
            <person name="Bharti A.K."/>
            <person name="Gaur A."/>
            <person name="Gupta V."/>
            <person name="Kumar D."/>
            <person name="Ravi V."/>
            <person name="Vij S."/>
            <person name="Kapur A."/>
            <person name="Khurana P."/>
            <person name="Khurana P."/>
            <person name="Khurana J.P."/>
            <person name="Tyagi A.K."/>
            <person name="Gaikwad K."/>
            <person name="Singh A."/>
            <person name="Dalal V."/>
            <person name="Srivastava S."/>
            <person name="Dixit A."/>
            <person name="Pal A.K."/>
            <person name="Ghazi I.A."/>
            <person name="Yadav M."/>
            <person name="Pandit A."/>
            <person name="Bhargava A."/>
            <person name="Sureshbabu K."/>
            <person name="Batra K."/>
            <person name="Sharma T.R."/>
            <person name="Mohapatra T."/>
            <person name="Singh N.K."/>
            <person name="Messing J."/>
            <person name="Nelson A.B."/>
            <person name="Fuks G."/>
            <person name="Kavchok S."/>
            <person name="Keizer G."/>
            <person name="Linton E."/>
            <person name="Llaca V."/>
            <person name="Song R."/>
            <person name="Tanyolac B."/>
            <person name="Young S."/>
            <person name="Ho-Il K."/>
            <person name="Hahn J.H."/>
            <person name="Sangsakoo G."/>
            <person name="Vanavichit A."/>
            <person name="de Mattos Luiz.A.T."/>
            <person name="Zimmer P.D."/>
            <person name="Malone G."/>
            <person name="Dellagostin O."/>
            <person name="de Oliveira A.C."/>
            <person name="Bevan M."/>
            <person name="Bancroft I."/>
            <person name="Minx P."/>
            <person name="Cordum H."/>
            <person name="Wilson R."/>
            <person name="Cheng Z."/>
            <person name="Jin W."/>
            <person name="Jiang J."/>
            <person name="Leong S.A."/>
            <person name="Iwama H."/>
            <person name="Gojobori T."/>
            <person name="Itoh T."/>
            <person name="Niimura Y."/>
            <person name="Fujii Y."/>
            <person name="Habara T."/>
            <person name="Sakai H."/>
            <person name="Sato Y."/>
            <person name="Wilson G."/>
            <person name="Kumar K."/>
            <person name="McCouch S."/>
            <person name="Juretic N."/>
            <person name="Hoen D."/>
            <person name="Wright S."/>
            <person name="Bruskiewich R."/>
            <person name="Bureau T."/>
            <person name="Miyao A."/>
            <person name="Hirochika H."/>
            <person name="Nishikawa T."/>
            <person name="Kadowaki K."/>
            <person name="Sugiura M."/>
            <person name="Burr B."/>
            <person name="Sasaki T."/>
        </authorList>
    </citation>
    <scope>NUCLEOTIDE SEQUENCE [LARGE SCALE GENOMIC DNA]</scope>
    <source>
        <strain evidence="3">cv. Nipponbare</strain>
    </source>
</reference>
<evidence type="ECO:0000313" key="1">
    <source>
        <dbReference type="EMBL" id="BAD38402.1"/>
    </source>
</evidence>
<accession>Q67IS8</accession>
<dbReference type="EMBL" id="AP007224">
    <property type="protein sequence ID" value="BAD38613.1"/>
    <property type="molecule type" value="Genomic_DNA"/>
</dbReference>
<evidence type="ECO:0000313" key="2">
    <source>
        <dbReference type="EMBL" id="BAD38613.1"/>
    </source>
</evidence>
<dbReference type="EMBL" id="AP005896">
    <property type="protein sequence ID" value="BAD38402.1"/>
    <property type="molecule type" value="Genomic_DNA"/>
</dbReference>
<reference evidence="3" key="4">
    <citation type="journal article" date="2008" name="Nucleic Acids Res.">
        <title>The rice annotation project database (RAP-DB): 2008 update.</title>
        <authorList>
            <consortium name="The rice annotation project (RAP)"/>
        </authorList>
    </citation>
    <scope>GENOME REANNOTATION</scope>
    <source>
        <strain evidence="3">cv. Nipponbare</strain>
    </source>
</reference>
<sequence length="66" mass="6696">MAATPKTTPLTNLNAADRATVGKGGSCGLPLMLLLPAGQRSFDPRCYTEVYGTGLPLALAFVGGDG</sequence>
<gene>
    <name evidence="1" type="ORF">OSJNBb0032C09.20</name>
    <name evidence="2" type="ORF">P0463E12.38</name>
</gene>
<name>Q67IS8_ORYSJ</name>
<dbReference type="AlphaFoldDB" id="Q67IS8"/>